<keyword evidence="2" id="KW-1185">Reference proteome</keyword>
<dbReference type="AlphaFoldDB" id="A0AAV9B675"/>
<dbReference type="Proteomes" id="UP001179952">
    <property type="component" value="Unassembled WGS sequence"/>
</dbReference>
<protein>
    <submittedName>
        <fullName evidence="1">CDPK-related kinase 5</fullName>
    </submittedName>
</protein>
<evidence type="ECO:0000313" key="1">
    <source>
        <dbReference type="EMBL" id="KAK1272189.1"/>
    </source>
</evidence>
<keyword evidence="1" id="KW-0808">Transferase</keyword>
<organism evidence="1 2">
    <name type="scientific">Acorus gramineus</name>
    <name type="common">Dwarf sweet flag</name>
    <dbReference type="NCBI Taxonomy" id="55184"/>
    <lineage>
        <taxon>Eukaryota</taxon>
        <taxon>Viridiplantae</taxon>
        <taxon>Streptophyta</taxon>
        <taxon>Embryophyta</taxon>
        <taxon>Tracheophyta</taxon>
        <taxon>Spermatophyta</taxon>
        <taxon>Magnoliopsida</taxon>
        <taxon>Liliopsida</taxon>
        <taxon>Acoraceae</taxon>
        <taxon>Acorus</taxon>
    </lineage>
</organism>
<dbReference type="EMBL" id="JAUJYN010000005">
    <property type="protein sequence ID" value="KAK1272189.1"/>
    <property type="molecule type" value="Genomic_DNA"/>
</dbReference>
<name>A0AAV9B675_ACOGR</name>
<accession>A0AAV9B675</accession>
<reference evidence="1" key="1">
    <citation type="journal article" date="2023" name="Nat. Commun.">
        <title>Diploid and tetraploid genomes of Acorus and the evolution of monocots.</title>
        <authorList>
            <person name="Ma L."/>
            <person name="Liu K.W."/>
            <person name="Li Z."/>
            <person name="Hsiao Y.Y."/>
            <person name="Qi Y."/>
            <person name="Fu T."/>
            <person name="Tang G.D."/>
            <person name="Zhang D."/>
            <person name="Sun W.H."/>
            <person name="Liu D.K."/>
            <person name="Li Y."/>
            <person name="Chen G.Z."/>
            <person name="Liu X.D."/>
            <person name="Liao X.Y."/>
            <person name="Jiang Y.T."/>
            <person name="Yu X."/>
            <person name="Hao Y."/>
            <person name="Huang J."/>
            <person name="Zhao X.W."/>
            <person name="Ke S."/>
            <person name="Chen Y.Y."/>
            <person name="Wu W.L."/>
            <person name="Hsu J.L."/>
            <person name="Lin Y.F."/>
            <person name="Huang M.D."/>
            <person name="Li C.Y."/>
            <person name="Huang L."/>
            <person name="Wang Z.W."/>
            <person name="Zhao X."/>
            <person name="Zhong W.Y."/>
            <person name="Peng D.H."/>
            <person name="Ahmad S."/>
            <person name="Lan S."/>
            <person name="Zhang J.S."/>
            <person name="Tsai W.C."/>
            <person name="Van de Peer Y."/>
            <person name="Liu Z.J."/>
        </authorList>
    </citation>
    <scope>NUCLEOTIDE SEQUENCE</scope>
    <source>
        <strain evidence="1">SCP</strain>
    </source>
</reference>
<gene>
    <name evidence="1" type="ORF">QJS04_geneDACA016201</name>
</gene>
<evidence type="ECO:0000313" key="2">
    <source>
        <dbReference type="Proteomes" id="UP001179952"/>
    </source>
</evidence>
<comment type="caution">
    <text evidence="1">The sequence shown here is derived from an EMBL/GenBank/DDBJ whole genome shotgun (WGS) entry which is preliminary data.</text>
</comment>
<sequence>MGYITFGLHLAPDLDPVRDFAGEFERGLGPAEVLKRSFPPPSRAKHIKALLARMHRSVKLKGGYEEAGGGHPKIKDFGGANANKQCDGFSFNPGFNFVVYEARRYGIILIIILMNDCMNFGGKKQYV</sequence>
<keyword evidence="1" id="KW-0418">Kinase</keyword>
<reference evidence="1" key="2">
    <citation type="submission" date="2023-06" db="EMBL/GenBank/DDBJ databases">
        <authorList>
            <person name="Ma L."/>
            <person name="Liu K.-W."/>
            <person name="Li Z."/>
            <person name="Hsiao Y.-Y."/>
            <person name="Qi Y."/>
            <person name="Fu T."/>
            <person name="Tang G."/>
            <person name="Zhang D."/>
            <person name="Sun W.-H."/>
            <person name="Liu D.-K."/>
            <person name="Li Y."/>
            <person name="Chen G.-Z."/>
            <person name="Liu X.-D."/>
            <person name="Liao X.-Y."/>
            <person name="Jiang Y.-T."/>
            <person name="Yu X."/>
            <person name="Hao Y."/>
            <person name="Huang J."/>
            <person name="Zhao X.-W."/>
            <person name="Ke S."/>
            <person name="Chen Y.-Y."/>
            <person name="Wu W.-L."/>
            <person name="Hsu J.-L."/>
            <person name="Lin Y.-F."/>
            <person name="Huang M.-D."/>
            <person name="Li C.-Y."/>
            <person name="Huang L."/>
            <person name="Wang Z.-W."/>
            <person name="Zhao X."/>
            <person name="Zhong W.-Y."/>
            <person name="Peng D.-H."/>
            <person name="Ahmad S."/>
            <person name="Lan S."/>
            <person name="Zhang J.-S."/>
            <person name="Tsai W.-C."/>
            <person name="Van De Peer Y."/>
            <person name="Liu Z.-J."/>
        </authorList>
    </citation>
    <scope>NUCLEOTIDE SEQUENCE</scope>
    <source>
        <strain evidence="1">SCP</strain>
        <tissue evidence="1">Leaves</tissue>
    </source>
</reference>
<proteinExistence type="predicted"/>
<dbReference type="GO" id="GO:0016301">
    <property type="term" value="F:kinase activity"/>
    <property type="evidence" value="ECO:0007669"/>
    <property type="project" value="UniProtKB-KW"/>
</dbReference>